<comment type="similarity">
    <text evidence="6">Belongs to the peptidase M48 family.</text>
</comment>
<dbReference type="EMBL" id="VBOU01000097">
    <property type="protein sequence ID" value="TMQ52525.1"/>
    <property type="molecule type" value="Genomic_DNA"/>
</dbReference>
<name>A0A538TKD5_UNCEI</name>
<feature type="region of interest" description="Disordered" evidence="7">
    <location>
        <begin position="242"/>
        <end position="263"/>
    </location>
</feature>
<dbReference type="GO" id="GO:0046872">
    <property type="term" value="F:metal ion binding"/>
    <property type="evidence" value="ECO:0007669"/>
    <property type="project" value="UniProtKB-KW"/>
</dbReference>
<dbReference type="GO" id="GO:0016020">
    <property type="term" value="C:membrane"/>
    <property type="evidence" value="ECO:0007669"/>
    <property type="project" value="TreeGrafter"/>
</dbReference>
<evidence type="ECO:0000256" key="6">
    <source>
        <dbReference type="RuleBase" id="RU003983"/>
    </source>
</evidence>
<dbReference type="PANTHER" id="PTHR22726">
    <property type="entry name" value="METALLOENDOPEPTIDASE OMA1"/>
    <property type="match status" value="1"/>
</dbReference>
<feature type="signal peptide" evidence="8">
    <location>
        <begin position="1"/>
        <end position="21"/>
    </location>
</feature>
<evidence type="ECO:0000256" key="2">
    <source>
        <dbReference type="ARBA" id="ARBA00022723"/>
    </source>
</evidence>
<dbReference type="Gene3D" id="3.30.2010.10">
    <property type="entry name" value="Metalloproteases ('zincins'), catalytic domain"/>
    <property type="match status" value="1"/>
</dbReference>
<evidence type="ECO:0000256" key="4">
    <source>
        <dbReference type="ARBA" id="ARBA00022833"/>
    </source>
</evidence>
<reference evidence="12 13" key="1">
    <citation type="journal article" date="2019" name="Nat. Microbiol.">
        <title>Mediterranean grassland soil C-N compound turnover is dependent on rainfall and depth, and is mediated by genomically divergent microorganisms.</title>
        <authorList>
            <person name="Diamond S."/>
            <person name="Andeer P.F."/>
            <person name="Li Z."/>
            <person name="Crits-Christoph A."/>
            <person name="Burstein D."/>
            <person name="Anantharaman K."/>
            <person name="Lane K.R."/>
            <person name="Thomas B.C."/>
            <person name="Pan C."/>
            <person name="Northen T.R."/>
            <person name="Banfield J.F."/>
        </authorList>
    </citation>
    <scope>NUCLEOTIDE SEQUENCE [LARGE SCALE GENOMIC DNA]</scope>
    <source>
        <strain evidence="10">WS_4</strain>
        <strain evidence="11">WS_7</strain>
    </source>
</reference>
<evidence type="ECO:0000256" key="1">
    <source>
        <dbReference type="ARBA" id="ARBA00022670"/>
    </source>
</evidence>
<evidence type="ECO:0000256" key="5">
    <source>
        <dbReference type="ARBA" id="ARBA00023049"/>
    </source>
</evidence>
<dbReference type="CDD" id="cd07333">
    <property type="entry name" value="M48C_bepA_like"/>
    <property type="match status" value="1"/>
</dbReference>
<keyword evidence="5 6" id="KW-0482">Metalloprotease</keyword>
<dbReference type="InterPro" id="IPR001915">
    <property type="entry name" value="Peptidase_M48"/>
</dbReference>
<dbReference type="Pfam" id="PF01435">
    <property type="entry name" value="Peptidase_M48"/>
    <property type="match status" value="1"/>
</dbReference>
<evidence type="ECO:0000313" key="11">
    <source>
        <dbReference type="EMBL" id="TMQ64084.1"/>
    </source>
</evidence>
<feature type="chain" id="PRO_5039810609" evidence="8">
    <location>
        <begin position="22"/>
        <end position="263"/>
    </location>
</feature>
<feature type="domain" description="Peptidase M48" evidence="9">
    <location>
        <begin position="62"/>
        <end position="238"/>
    </location>
</feature>
<evidence type="ECO:0000313" key="13">
    <source>
        <dbReference type="Proteomes" id="UP000319829"/>
    </source>
</evidence>
<dbReference type="PROSITE" id="PS51257">
    <property type="entry name" value="PROKAR_LIPOPROTEIN"/>
    <property type="match status" value="1"/>
</dbReference>
<dbReference type="AlphaFoldDB" id="A0A538TKD5"/>
<evidence type="ECO:0000256" key="8">
    <source>
        <dbReference type="SAM" id="SignalP"/>
    </source>
</evidence>
<keyword evidence="4 6" id="KW-0862">Zinc</keyword>
<dbReference type="InterPro" id="IPR051156">
    <property type="entry name" value="Mito/Outer_Membr_Metalloprot"/>
</dbReference>
<evidence type="ECO:0000256" key="7">
    <source>
        <dbReference type="SAM" id="MobiDB-lite"/>
    </source>
</evidence>
<keyword evidence="8" id="KW-0732">Signal</keyword>
<keyword evidence="1 6" id="KW-0645">Protease</keyword>
<organism evidence="11 12">
    <name type="scientific">Eiseniibacteriota bacterium</name>
    <dbReference type="NCBI Taxonomy" id="2212470"/>
    <lineage>
        <taxon>Bacteria</taxon>
        <taxon>Candidatus Eiseniibacteriota</taxon>
    </lineage>
</organism>
<evidence type="ECO:0000313" key="12">
    <source>
        <dbReference type="Proteomes" id="UP000317366"/>
    </source>
</evidence>
<evidence type="ECO:0000313" key="10">
    <source>
        <dbReference type="EMBL" id="TMQ52525.1"/>
    </source>
</evidence>
<dbReference type="GO" id="GO:0051603">
    <property type="term" value="P:proteolysis involved in protein catabolic process"/>
    <property type="evidence" value="ECO:0007669"/>
    <property type="project" value="TreeGrafter"/>
</dbReference>
<keyword evidence="3 6" id="KW-0378">Hydrolase</keyword>
<sequence>MRIVCGAAIALGLAMAGCATTGPGGKKSVILIGETEERDIGAKMAAQIRTEKRILSDRIVTDYVNRTGQHIARLSDRPDIPYQFSVIESKDVNAFALPGGYVYVYTGLMKHLDTQAQLAGVLAHEISHIVARHSVKRLQEGLGFETLSTLVFGGSSQATKTVVGVGLGLVMQGYSRDMEAEADSYGAIYMARAGFNPEGMAQVMDKLSSLSGVGDGFWENLTSDHPPAEKRAAAVRAEIKSKGLDAGLPSDPEPYRGVKGRIP</sequence>
<dbReference type="Proteomes" id="UP000319829">
    <property type="component" value="Unassembled WGS sequence"/>
</dbReference>
<gene>
    <name evidence="10" type="ORF">E6K74_12130</name>
    <name evidence="11" type="ORF">E6K77_04370</name>
</gene>
<comment type="cofactor">
    <cofactor evidence="6">
        <name>Zn(2+)</name>
        <dbReference type="ChEBI" id="CHEBI:29105"/>
    </cofactor>
    <text evidence="6">Binds 1 zinc ion per subunit.</text>
</comment>
<dbReference type="GO" id="GO:0004222">
    <property type="term" value="F:metalloendopeptidase activity"/>
    <property type="evidence" value="ECO:0007669"/>
    <property type="project" value="InterPro"/>
</dbReference>
<comment type="caution">
    <text evidence="11">The sequence shown here is derived from an EMBL/GenBank/DDBJ whole genome shotgun (WGS) entry which is preliminary data.</text>
</comment>
<dbReference type="PANTHER" id="PTHR22726:SF24">
    <property type="entry name" value="M48 FAMILY METALLOPEPTIDASE"/>
    <property type="match status" value="1"/>
</dbReference>
<protein>
    <submittedName>
        <fullName evidence="11">Peptidase M48</fullName>
    </submittedName>
</protein>
<dbReference type="EMBL" id="VBOX01000047">
    <property type="protein sequence ID" value="TMQ64084.1"/>
    <property type="molecule type" value="Genomic_DNA"/>
</dbReference>
<keyword evidence="2" id="KW-0479">Metal-binding</keyword>
<evidence type="ECO:0000256" key="3">
    <source>
        <dbReference type="ARBA" id="ARBA00022801"/>
    </source>
</evidence>
<accession>A0A538TKD5</accession>
<proteinExistence type="inferred from homology"/>
<evidence type="ECO:0000259" key="9">
    <source>
        <dbReference type="Pfam" id="PF01435"/>
    </source>
</evidence>
<dbReference type="Proteomes" id="UP000317366">
    <property type="component" value="Unassembled WGS sequence"/>
</dbReference>